<feature type="transmembrane region" description="Helical" evidence="1">
    <location>
        <begin position="243"/>
        <end position="260"/>
    </location>
</feature>
<dbReference type="Proteomes" id="UP000823046">
    <property type="component" value="Unassembled WGS sequence"/>
</dbReference>
<keyword evidence="3" id="KW-1185">Reference proteome</keyword>
<sequence>MLWHPDDNLFFLSMAKSQIDFRSPHNRDALKKDLEELGKLDGELRALFNDAPTCEENNLEVYLSVRGRASSCLRAYIEILRTYRNVKVPKRGKALSSQLEYFRTELVKHKSSMSYWWSLVERRIHDLRVSLHVTKYETVQALDRQVQSLIGSDPFNRSRASSLADTPKRSQNEDAFANAQQKNLCDILKGTLTRLDALFPFLQQSSTSLEKTEQTYHTYNRHLGTSASLLAAVKRRSKNNTSFVWRAFYIFAGICGFIFLKRFRIFKTTISITSYVLPILSRTAVGTAKTISHSTLDSIHIEVLKVFCGIKRATFKCIDLRLGHVVLWNCCVASYTVMWAFYP</sequence>
<organism evidence="2 3">
    <name type="scientific">Cardiosporidium cionae</name>
    <dbReference type="NCBI Taxonomy" id="476202"/>
    <lineage>
        <taxon>Eukaryota</taxon>
        <taxon>Sar</taxon>
        <taxon>Alveolata</taxon>
        <taxon>Apicomplexa</taxon>
        <taxon>Aconoidasida</taxon>
        <taxon>Nephromycida</taxon>
        <taxon>Cardiosporidium</taxon>
    </lineage>
</organism>
<keyword evidence="1" id="KW-0472">Membrane</keyword>
<gene>
    <name evidence="2" type="ORF">IE077_002394</name>
</gene>
<keyword evidence="1" id="KW-0812">Transmembrane</keyword>
<evidence type="ECO:0000256" key="1">
    <source>
        <dbReference type="SAM" id="Phobius"/>
    </source>
</evidence>
<dbReference type="EMBL" id="JADAQX010000221">
    <property type="protein sequence ID" value="KAF8821175.1"/>
    <property type="molecule type" value="Genomic_DNA"/>
</dbReference>
<comment type="caution">
    <text evidence="2">The sequence shown here is derived from an EMBL/GenBank/DDBJ whole genome shotgun (WGS) entry which is preliminary data.</text>
</comment>
<proteinExistence type="predicted"/>
<evidence type="ECO:0000313" key="3">
    <source>
        <dbReference type="Proteomes" id="UP000823046"/>
    </source>
</evidence>
<name>A0ABQ7JB50_9APIC</name>
<feature type="transmembrane region" description="Helical" evidence="1">
    <location>
        <begin position="322"/>
        <end position="342"/>
    </location>
</feature>
<accession>A0ABQ7JB50</accession>
<reference evidence="2 3" key="1">
    <citation type="journal article" date="2020" name="bioRxiv">
        <title>Metabolic contributions of an alphaproteobacterial endosymbiont in the apicomplexan Cardiosporidium cionae.</title>
        <authorList>
            <person name="Hunter E.S."/>
            <person name="Paight C.J."/>
            <person name="Lane C.E."/>
        </authorList>
    </citation>
    <scope>NUCLEOTIDE SEQUENCE [LARGE SCALE GENOMIC DNA]</scope>
    <source>
        <strain evidence="2">ESH_2018</strain>
    </source>
</reference>
<keyword evidence="1" id="KW-1133">Transmembrane helix</keyword>
<evidence type="ECO:0000313" key="2">
    <source>
        <dbReference type="EMBL" id="KAF8821175.1"/>
    </source>
</evidence>
<protein>
    <submittedName>
        <fullName evidence="2">Uncharacterized protein</fullName>
    </submittedName>
</protein>